<evidence type="ECO:0000256" key="8">
    <source>
        <dbReference type="ARBA" id="ARBA00022771"/>
    </source>
</evidence>
<evidence type="ECO:0000256" key="2">
    <source>
        <dbReference type="ARBA" id="ARBA00011975"/>
    </source>
</evidence>
<dbReference type="Pfam" id="PF02008">
    <property type="entry name" value="zf-CXXC"/>
    <property type="match status" value="1"/>
</dbReference>
<evidence type="ECO:0000256" key="7">
    <source>
        <dbReference type="ARBA" id="ARBA00022737"/>
    </source>
</evidence>
<dbReference type="InterPro" id="IPR050390">
    <property type="entry name" value="C5-Methyltransferase"/>
</dbReference>
<keyword evidence="7" id="KW-0677">Repeat</keyword>
<dbReference type="GO" id="GO:0005634">
    <property type="term" value="C:nucleus"/>
    <property type="evidence" value="ECO:0007669"/>
    <property type="project" value="UniProtKB-SubCell"/>
</dbReference>
<gene>
    <name evidence="17" type="ORF">PSYICH_LOCUS2545</name>
</gene>
<evidence type="ECO:0000256" key="11">
    <source>
        <dbReference type="ARBA" id="ARBA00023242"/>
    </source>
</evidence>
<name>A0A9P0CHY8_9CUCU</name>
<dbReference type="GO" id="GO:0006346">
    <property type="term" value="P:DNA methylation-dependent constitutive heterochromatin formation"/>
    <property type="evidence" value="ECO:0007669"/>
    <property type="project" value="InterPro"/>
</dbReference>
<dbReference type="GO" id="GO:0044027">
    <property type="term" value="P:negative regulation of gene expression via chromosomal CpG island methylation"/>
    <property type="evidence" value="ECO:0007669"/>
    <property type="project" value="TreeGrafter"/>
</dbReference>
<evidence type="ECO:0000256" key="12">
    <source>
        <dbReference type="PIRSR" id="PIRSR037404-1"/>
    </source>
</evidence>
<dbReference type="PIRSF" id="PIRSF037404">
    <property type="entry name" value="DNMT1"/>
    <property type="match status" value="1"/>
</dbReference>
<dbReference type="Proteomes" id="UP001153636">
    <property type="component" value="Chromosome 11"/>
</dbReference>
<keyword evidence="10" id="KW-0238">DNA-binding</keyword>
<accession>A0A9P0CHY8</accession>
<comment type="subcellular location">
    <subcellularLocation>
        <location evidence="1">Nucleus</location>
    </subcellularLocation>
</comment>
<evidence type="ECO:0000256" key="4">
    <source>
        <dbReference type="ARBA" id="ARBA00022679"/>
    </source>
</evidence>
<dbReference type="InterPro" id="IPR002857">
    <property type="entry name" value="Znf_CXXC"/>
</dbReference>
<sequence>MDPESEENFKKKIKTDNGKRISKEKTVSTKSIAIVDRCSLCKQYLDSLLYYSGHPNYSTDEAYALLDEKLNIFTGNEECINENDHPTHKVTCFTVYDENSHLCAFDNGLIESNVKLYVSGYIKPIFDEDPSTENGIPAHDLGPINEWWMAGYDGGEKLPIGFTTYYGYYYLMEPSPEYEPLFRDVKEKTRLAKLVVEFLFDYGNVNPQLEDLLEHIENTGEFTNVIDKLVQHAQFICDQLVSIEAEEEDNDDQPLYTLSCVRSLIQRAGVSFKKPLGNVVEVTKKKKEKKVMSKAVTTKLVQDVFGHFFPNQMDSKGDSKGPRKKRCGICEACQSPDCGKCNNCLDMLKFGGAGKCKQACKHRRCMQAAVEDAELSDNEDETDSKANKKASKKVQIVHVSKKVIHNVKWKEQASTKYKGSQCYLSAEIGRKFTVEVGDFVTLRPENEKDPLCIAKIIYMYDRFPQKNVFHGHIFCRGTDSILGETADPRELFVIDDCDELLLGSIVRKATVEYRKIPDNWAKLGGEFGLEDPLQDDGEHFFFTKRLEDNRFVDLDFNPEVYVEGCDSCRRQAIEKQFNTPTLVEKCIKWKNEDYEVGMGVFLNPDVYVFKNENEITVDNKENLVDEIIYPEYYRKRSENLKCSNKDTPPPFVIGIIEEILESKKKDIQIKVKIMFRPENTYGSIFSAYTKDLNYLYYSDKEITVSFENVEGKCYLTYGYNTEYPSEWAEEGPFRFYFTEAYDPKTNQVVNLPTHAKNIGISGKGKGKRKNTMPKLTPVWDAIPKPLKCMDVFAGCGGLSEGLKQSGIADSKWAIESHIPAANAFKLNNPDCKVFTNDCNELLKLILNNEGKGRGLPEKGEVEMLVGGPPCQGFSGMNRFNSREYSSFKNSLVASCLSYCEYYRPKYFIMENVRNFVSFKKSMILKLTLRCLLAMGYQVTFGILQAGQYGVPQTRKRFILMAAAPGCVLPTYPEPLYVFSKKATRLTFVADGFTYYNECFWTESAPFRNITVRDALCDLPEIKNGSMCLEIPYNTDPMTHFQRKMRGPGDNTIVRDHICKEMSSLVVARMSHIPIYPGADWRDLPNIKLRLTDGTITNILQYAYT</sequence>
<dbReference type="PROSITE" id="PS51038">
    <property type="entry name" value="BAH"/>
    <property type="match status" value="2"/>
</dbReference>
<dbReference type="Gene3D" id="3.40.50.150">
    <property type="entry name" value="Vaccinia Virus protein VP39"/>
    <property type="match status" value="1"/>
</dbReference>
<dbReference type="Gene3D" id="2.30.30.490">
    <property type="match status" value="2"/>
</dbReference>
<feature type="domain" description="BAH" evidence="15">
    <location>
        <begin position="432"/>
        <end position="558"/>
    </location>
</feature>
<dbReference type="GO" id="GO:0008270">
    <property type="term" value="F:zinc ion binding"/>
    <property type="evidence" value="ECO:0007669"/>
    <property type="project" value="UniProtKB-KW"/>
</dbReference>
<protein>
    <recommendedName>
        <fullName evidence="2">DNA (cytosine-5-)-methyltransferase</fullName>
        <ecNumber evidence="2">2.1.1.37</ecNumber>
    </recommendedName>
</protein>
<reference evidence="17" key="1">
    <citation type="submission" date="2022-01" db="EMBL/GenBank/DDBJ databases">
        <authorList>
            <person name="King R."/>
        </authorList>
    </citation>
    <scope>NUCLEOTIDE SEQUENCE</scope>
</reference>
<dbReference type="InterPro" id="IPR018117">
    <property type="entry name" value="C5_DNA_meth_AS"/>
</dbReference>
<organism evidence="17 18">
    <name type="scientific">Psylliodes chrysocephalus</name>
    <dbReference type="NCBI Taxonomy" id="3402493"/>
    <lineage>
        <taxon>Eukaryota</taxon>
        <taxon>Metazoa</taxon>
        <taxon>Ecdysozoa</taxon>
        <taxon>Arthropoda</taxon>
        <taxon>Hexapoda</taxon>
        <taxon>Insecta</taxon>
        <taxon>Pterygota</taxon>
        <taxon>Neoptera</taxon>
        <taxon>Endopterygota</taxon>
        <taxon>Coleoptera</taxon>
        <taxon>Polyphaga</taxon>
        <taxon>Cucujiformia</taxon>
        <taxon>Chrysomeloidea</taxon>
        <taxon>Chrysomelidae</taxon>
        <taxon>Galerucinae</taxon>
        <taxon>Alticini</taxon>
        <taxon>Psylliodes</taxon>
    </lineage>
</organism>
<dbReference type="PROSITE" id="PS51679">
    <property type="entry name" value="SAM_MT_C5"/>
    <property type="match status" value="1"/>
</dbReference>
<feature type="active site" evidence="12 14">
    <location>
        <position position="870"/>
    </location>
</feature>
<evidence type="ECO:0000259" key="16">
    <source>
        <dbReference type="PROSITE" id="PS51058"/>
    </source>
</evidence>
<keyword evidence="3 14" id="KW-0489">Methyltransferase</keyword>
<dbReference type="InterPro" id="IPR001025">
    <property type="entry name" value="BAH_dom"/>
</dbReference>
<dbReference type="InterPro" id="IPR001525">
    <property type="entry name" value="C5_MeTfrase"/>
</dbReference>
<feature type="domain" description="CXXC-type" evidence="16">
    <location>
        <begin position="320"/>
        <end position="366"/>
    </location>
</feature>
<dbReference type="AlphaFoldDB" id="A0A9P0CHY8"/>
<dbReference type="Pfam" id="PF00145">
    <property type="entry name" value="DNA_methylase"/>
    <property type="match status" value="1"/>
</dbReference>
<keyword evidence="5 14" id="KW-0949">S-adenosyl-L-methionine</keyword>
<dbReference type="FunFam" id="3.40.50.150:FF:000036">
    <property type="entry name" value="DNA (cytosine-5)-methyltransferase"/>
    <property type="match status" value="1"/>
</dbReference>
<evidence type="ECO:0000259" key="15">
    <source>
        <dbReference type="PROSITE" id="PS51038"/>
    </source>
</evidence>
<evidence type="ECO:0000256" key="5">
    <source>
        <dbReference type="ARBA" id="ARBA00022691"/>
    </source>
</evidence>
<evidence type="ECO:0000256" key="10">
    <source>
        <dbReference type="ARBA" id="ARBA00023125"/>
    </source>
</evidence>
<evidence type="ECO:0000256" key="13">
    <source>
        <dbReference type="PROSITE-ProRule" id="PRU00509"/>
    </source>
</evidence>
<keyword evidence="11" id="KW-0539">Nucleus</keyword>
<evidence type="ECO:0000313" key="17">
    <source>
        <dbReference type="EMBL" id="CAH1101716.1"/>
    </source>
</evidence>
<dbReference type="GO" id="GO:0003886">
    <property type="term" value="F:DNA (cytosine-5-)-methyltransferase activity"/>
    <property type="evidence" value="ECO:0007669"/>
    <property type="project" value="UniProtKB-EC"/>
</dbReference>
<evidence type="ECO:0000256" key="14">
    <source>
        <dbReference type="PROSITE-ProRule" id="PRU01016"/>
    </source>
</evidence>
<dbReference type="GO" id="GO:0003677">
    <property type="term" value="F:DNA binding"/>
    <property type="evidence" value="ECO:0007669"/>
    <property type="project" value="UniProtKB-KW"/>
</dbReference>
<evidence type="ECO:0000256" key="1">
    <source>
        <dbReference type="ARBA" id="ARBA00004123"/>
    </source>
</evidence>
<keyword evidence="4 14" id="KW-0808">Transferase</keyword>
<dbReference type="PROSITE" id="PS00094">
    <property type="entry name" value="C5_MTASE_1"/>
    <property type="match status" value="1"/>
</dbReference>
<keyword evidence="8 13" id="KW-0863">Zinc-finger</keyword>
<dbReference type="PRINTS" id="PR00105">
    <property type="entry name" value="C5METTRFRASE"/>
</dbReference>
<proteinExistence type="inferred from homology"/>
<dbReference type="SUPFAM" id="SSF53335">
    <property type="entry name" value="S-adenosyl-L-methionine-dependent methyltransferases"/>
    <property type="match status" value="1"/>
</dbReference>
<dbReference type="PROSITE" id="PS51058">
    <property type="entry name" value="ZF_CXXC"/>
    <property type="match status" value="1"/>
</dbReference>
<keyword evidence="9" id="KW-0862">Zinc</keyword>
<dbReference type="GO" id="GO:0032259">
    <property type="term" value="P:methylation"/>
    <property type="evidence" value="ECO:0007669"/>
    <property type="project" value="UniProtKB-KW"/>
</dbReference>
<dbReference type="PANTHER" id="PTHR10629:SF52">
    <property type="entry name" value="DNA (CYTOSINE-5)-METHYLTRANSFERASE 1"/>
    <property type="match status" value="1"/>
</dbReference>
<dbReference type="Gene3D" id="1.10.10.2230">
    <property type="match status" value="1"/>
</dbReference>
<dbReference type="InterPro" id="IPR029063">
    <property type="entry name" value="SAM-dependent_MTases_sf"/>
</dbReference>
<dbReference type="Gene3D" id="3.90.120.10">
    <property type="entry name" value="DNA Methylase, subunit A, domain 2"/>
    <property type="match status" value="1"/>
</dbReference>
<dbReference type="OrthoDB" id="5376140at2759"/>
<dbReference type="InterPro" id="IPR022702">
    <property type="entry name" value="Cytosine_MeTrfase1_RFD"/>
</dbReference>
<dbReference type="EMBL" id="OV651823">
    <property type="protein sequence ID" value="CAH1101716.1"/>
    <property type="molecule type" value="Genomic_DNA"/>
</dbReference>
<dbReference type="SMART" id="SM00439">
    <property type="entry name" value="BAH"/>
    <property type="match status" value="2"/>
</dbReference>
<dbReference type="GO" id="GO:0003682">
    <property type="term" value="F:chromatin binding"/>
    <property type="evidence" value="ECO:0007669"/>
    <property type="project" value="InterPro"/>
</dbReference>
<keyword evidence="6" id="KW-0479">Metal-binding</keyword>
<evidence type="ECO:0000256" key="3">
    <source>
        <dbReference type="ARBA" id="ARBA00022603"/>
    </source>
</evidence>
<dbReference type="PANTHER" id="PTHR10629">
    <property type="entry name" value="CYTOSINE-SPECIFIC METHYLTRANSFERASE"/>
    <property type="match status" value="1"/>
</dbReference>
<dbReference type="EC" id="2.1.1.37" evidence="2"/>
<dbReference type="Pfam" id="PF12047">
    <property type="entry name" value="DNMT1-RFD"/>
    <property type="match status" value="1"/>
</dbReference>
<feature type="domain" description="BAH" evidence="15">
    <location>
        <begin position="632"/>
        <end position="752"/>
    </location>
</feature>
<evidence type="ECO:0000313" key="18">
    <source>
        <dbReference type="Proteomes" id="UP001153636"/>
    </source>
</evidence>
<comment type="similarity">
    <text evidence="14">Belongs to the class I-like SAM-binding methyltransferase superfamily. C5-methyltransferase family.</text>
</comment>
<dbReference type="Pfam" id="PF01426">
    <property type="entry name" value="BAH"/>
    <property type="match status" value="2"/>
</dbReference>
<evidence type="ECO:0000256" key="6">
    <source>
        <dbReference type="ARBA" id="ARBA00022723"/>
    </source>
</evidence>
<dbReference type="InterPro" id="IPR043151">
    <property type="entry name" value="BAH_sf"/>
</dbReference>
<feature type="non-terminal residue" evidence="17">
    <location>
        <position position="1104"/>
    </location>
</feature>
<evidence type="ECO:0000256" key="9">
    <source>
        <dbReference type="ARBA" id="ARBA00022833"/>
    </source>
</evidence>
<keyword evidence="18" id="KW-1185">Reference proteome</keyword>